<keyword evidence="5" id="KW-1185">Reference proteome</keyword>
<dbReference type="AlphaFoldDB" id="A0AAJ5YX72"/>
<dbReference type="InterPro" id="IPR036265">
    <property type="entry name" value="HIT-like_sf"/>
</dbReference>
<evidence type="ECO:0000313" key="4">
    <source>
        <dbReference type="EMBL" id="WFD00387.1"/>
    </source>
</evidence>
<evidence type="ECO:0000256" key="2">
    <source>
        <dbReference type="PROSITE-ProRule" id="PRU00464"/>
    </source>
</evidence>
<dbReference type="Proteomes" id="UP001219567">
    <property type="component" value="Chromosome 4"/>
</dbReference>
<dbReference type="PROSITE" id="PS51084">
    <property type="entry name" value="HIT_2"/>
    <property type="match status" value="1"/>
</dbReference>
<sequence length="105" mass="11571">MVTDENCIFCKIIAGKIPSRKFVETDKSFAFLGLIRDIGPCAPGHSLIIPKYHAAKFHELPDDVLTDILPVAKKVALATGATDYNLLQNNGRIAHQVVDHVHCTY</sequence>
<gene>
    <name evidence="4" type="primary">HNT1</name>
    <name evidence="4" type="ORF">MYAM1_003136</name>
</gene>
<proteinExistence type="predicted"/>
<dbReference type="EMBL" id="CP119946">
    <property type="protein sequence ID" value="WFD00387.1"/>
    <property type="molecule type" value="Genomic_DNA"/>
</dbReference>
<name>A0AAJ5YX72_9BASI</name>
<dbReference type="Gene3D" id="3.30.428.10">
    <property type="entry name" value="HIT-like"/>
    <property type="match status" value="1"/>
</dbReference>
<reference evidence="4 5" key="1">
    <citation type="submission" date="2023-03" db="EMBL/GenBank/DDBJ databases">
        <title>Mating type loci evolution in Malassezia.</title>
        <authorList>
            <person name="Coelho M.A."/>
        </authorList>
    </citation>
    <scope>NUCLEOTIDE SEQUENCE [LARGE SCALE GENOMIC DNA]</scope>
    <source>
        <strain evidence="4 5">CBS 9725</strain>
    </source>
</reference>
<dbReference type="SUPFAM" id="SSF54197">
    <property type="entry name" value="HIT-like"/>
    <property type="match status" value="1"/>
</dbReference>
<dbReference type="PANTHER" id="PTHR46648">
    <property type="entry name" value="HIT FAMILY PROTEIN 1"/>
    <property type="match status" value="1"/>
</dbReference>
<dbReference type="GO" id="GO:0004081">
    <property type="term" value="F:bis(5'-nucleosyl)-tetraphosphatase (asymmetrical) activity"/>
    <property type="evidence" value="ECO:0007669"/>
    <property type="project" value="UniProtKB-EC"/>
</dbReference>
<dbReference type="EC" id="3.6.1.17" evidence="4"/>
<evidence type="ECO:0000259" key="3">
    <source>
        <dbReference type="PROSITE" id="PS51084"/>
    </source>
</evidence>
<dbReference type="PANTHER" id="PTHR46648:SF1">
    <property type="entry name" value="ADENOSINE 5'-MONOPHOSPHORAMIDASE HNT1"/>
    <property type="match status" value="1"/>
</dbReference>
<dbReference type="InterPro" id="IPR011146">
    <property type="entry name" value="HIT-like"/>
</dbReference>
<dbReference type="GO" id="GO:0009117">
    <property type="term" value="P:nucleotide metabolic process"/>
    <property type="evidence" value="ECO:0007669"/>
    <property type="project" value="TreeGrafter"/>
</dbReference>
<evidence type="ECO:0000313" key="5">
    <source>
        <dbReference type="Proteomes" id="UP001219567"/>
    </source>
</evidence>
<organism evidence="4 5">
    <name type="scientific">Malassezia yamatoensis</name>
    <dbReference type="NCBI Taxonomy" id="253288"/>
    <lineage>
        <taxon>Eukaryota</taxon>
        <taxon>Fungi</taxon>
        <taxon>Dikarya</taxon>
        <taxon>Basidiomycota</taxon>
        <taxon>Ustilaginomycotina</taxon>
        <taxon>Malasseziomycetes</taxon>
        <taxon>Malasseziales</taxon>
        <taxon>Malasseziaceae</taxon>
        <taxon>Malassezia</taxon>
    </lineage>
</organism>
<dbReference type="Pfam" id="PF01230">
    <property type="entry name" value="HIT"/>
    <property type="match status" value="1"/>
</dbReference>
<accession>A0AAJ5YX72</accession>
<comment type="caution">
    <text evidence="2">Lacks conserved residue(s) required for the propagation of feature annotation.</text>
</comment>
<dbReference type="InterPro" id="IPR001310">
    <property type="entry name" value="Histidine_triad_HIT"/>
</dbReference>
<feature type="domain" description="HIT" evidence="3">
    <location>
        <begin position="8"/>
        <end position="105"/>
    </location>
</feature>
<evidence type="ECO:0000256" key="1">
    <source>
        <dbReference type="PIRSR" id="PIRSR601310-1"/>
    </source>
</evidence>
<protein>
    <submittedName>
        <fullName evidence="4">Bis(5'-nucleosyl)-tetraphosphatase (Asymmetrical)</fullName>
        <ecNumber evidence="4">3.6.1.17</ecNumber>
    </submittedName>
</protein>
<feature type="active site" description="Tele-AMP-histidine intermediate" evidence="1">
    <location>
        <position position="102"/>
    </location>
</feature>
<keyword evidence="4" id="KW-0378">Hydrolase</keyword>